<evidence type="ECO:0000313" key="3">
    <source>
        <dbReference type="EMBL" id="PYC66363.1"/>
    </source>
</evidence>
<accession>A0A2V4N053</accession>
<reference evidence="3 4" key="1">
    <citation type="submission" date="2018-03" db="EMBL/GenBank/DDBJ databases">
        <title>Bioinformatic expansion and discovery of thiopeptide antibiotics.</title>
        <authorList>
            <person name="Schwalen C.J."/>
            <person name="Hudson G.A."/>
            <person name="Mitchell D.A."/>
        </authorList>
    </citation>
    <scope>NUCLEOTIDE SEQUENCE [LARGE SCALE GENOMIC DNA]</scope>
    <source>
        <strain evidence="3 4">ATCC 21389</strain>
    </source>
</reference>
<feature type="region of interest" description="Disordered" evidence="1">
    <location>
        <begin position="1"/>
        <end position="49"/>
    </location>
</feature>
<dbReference type="PROSITE" id="PS51782">
    <property type="entry name" value="LYSM"/>
    <property type="match status" value="1"/>
</dbReference>
<dbReference type="InterPro" id="IPR052196">
    <property type="entry name" value="Bact_Kbp"/>
</dbReference>
<dbReference type="AlphaFoldDB" id="A0A2V4N053"/>
<dbReference type="PANTHER" id="PTHR34700:SF4">
    <property type="entry name" value="PHAGE-LIKE ELEMENT PBSX PROTEIN XKDP"/>
    <property type="match status" value="1"/>
</dbReference>
<gene>
    <name evidence="3" type="ORF">C7C46_31545</name>
</gene>
<name>A0A2V4N053_9ACTN</name>
<dbReference type="InterPro" id="IPR018392">
    <property type="entry name" value="LysM"/>
</dbReference>
<dbReference type="OrthoDB" id="3210682at2"/>
<feature type="non-terminal residue" evidence="3">
    <location>
        <position position="1"/>
    </location>
</feature>
<dbReference type="Proteomes" id="UP000248039">
    <property type="component" value="Unassembled WGS sequence"/>
</dbReference>
<dbReference type="Gene3D" id="3.10.350.10">
    <property type="entry name" value="LysM domain"/>
    <property type="match status" value="1"/>
</dbReference>
<dbReference type="SUPFAM" id="SSF54106">
    <property type="entry name" value="LysM domain"/>
    <property type="match status" value="1"/>
</dbReference>
<protein>
    <recommendedName>
        <fullName evidence="2">LysM domain-containing protein</fullName>
    </recommendedName>
</protein>
<proteinExistence type="predicted"/>
<dbReference type="RefSeq" id="WP_146259294.1">
    <property type="nucleotide sequence ID" value="NZ_PYBW01000180.1"/>
</dbReference>
<dbReference type="PANTHER" id="PTHR34700">
    <property type="entry name" value="POTASSIUM BINDING PROTEIN KBP"/>
    <property type="match status" value="1"/>
</dbReference>
<dbReference type="Pfam" id="PF01476">
    <property type="entry name" value="LysM"/>
    <property type="match status" value="1"/>
</dbReference>
<comment type="caution">
    <text evidence="3">The sequence shown here is derived from an EMBL/GenBank/DDBJ whole genome shotgun (WGS) entry which is preliminary data.</text>
</comment>
<organism evidence="3 4">
    <name type="scientific">Streptomyces tateyamensis</name>
    <dbReference type="NCBI Taxonomy" id="565073"/>
    <lineage>
        <taxon>Bacteria</taxon>
        <taxon>Bacillati</taxon>
        <taxon>Actinomycetota</taxon>
        <taxon>Actinomycetes</taxon>
        <taxon>Kitasatosporales</taxon>
        <taxon>Streptomycetaceae</taxon>
        <taxon>Streptomyces</taxon>
    </lineage>
</organism>
<evidence type="ECO:0000256" key="1">
    <source>
        <dbReference type="SAM" id="MobiDB-lite"/>
    </source>
</evidence>
<evidence type="ECO:0000313" key="4">
    <source>
        <dbReference type="Proteomes" id="UP000248039"/>
    </source>
</evidence>
<feature type="domain" description="LysM" evidence="2">
    <location>
        <begin position="48"/>
        <end position="95"/>
    </location>
</feature>
<keyword evidence="4" id="KW-1185">Reference proteome</keyword>
<dbReference type="InterPro" id="IPR036779">
    <property type="entry name" value="LysM_dom_sf"/>
</dbReference>
<evidence type="ECO:0000259" key="2">
    <source>
        <dbReference type="PROSITE" id="PS51782"/>
    </source>
</evidence>
<dbReference type="SMART" id="SM00257">
    <property type="entry name" value="LysM"/>
    <property type="match status" value="1"/>
</dbReference>
<sequence>DTTPAPAKAQTPAQAPVQKQADKPAAAPQAQPTERKSYKVTTGTAGAGSYTVKSGDTLSAIAAAHGTTVDALYGKNVKTVGANPDVIFPGQVLSI</sequence>
<feature type="compositionally biased region" description="Low complexity" evidence="1">
    <location>
        <begin position="1"/>
        <end position="32"/>
    </location>
</feature>
<dbReference type="CDD" id="cd00118">
    <property type="entry name" value="LysM"/>
    <property type="match status" value="1"/>
</dbReference>
<dbReference type="EMBL" id="PYBW01000180">
    <property type="protein sequence ID" value="PYC66363.1"/>
    <property type="molecule type" value="Genomic_DNA"/>
</dbReference>